<comment type="caution">
    <text evidence="3">The sequence shown here is derived from an EMBL/GenBank/DDBJ whole genome shotgun (WGS) entry which is preliminary data.</text>
</comment>
<keyword evidence="1" id="KW-1278">Translocase</keyword>
<evidence type="ECO:0000256" key="2">
    <source>
        <dbReference type="SAM" id="Phobius"/>
    </source>
</evidence>
<reference evidence="3 4" key="1">
    <citation type="submission" date="2019-03" db="EMBL/GenBank/DDBJ databases">
        <title>Subsurface microbial communities from deep shales in Ohio and West Virginia, USA.</title>
        <authorList>
            <person name="Wrighton K."/>
        </authorList>
    </citation>
    <scope>NUCLEOTIDE SEQUENCE [LARGE SCALE GENOMIC DNA]</scope>
    <source>
        <strain evidence="3 4">MSL9.2</strain>
    </source>
</reference>
<keyword evidence="2" id="KW-0472">Membrane</keyword>
<dbReference type="PANTHER" id="PTHR43520">
    <property type="entry name" value="ATP7, ISOFORM B"/>
    <property type="match status" value="1"/>
</dbReference>
<keyword evidence="2" id="KW-1133">Transmembrane helix</keyword>
<name>A0A4R7YT26_9FIRM</name>
<dbReference type="InterPro" id="IPR023214">
    <property type="entry name" value="HAD_sf"/>
</dbReference>
<dbReference type="GO" id="GO:0043682">
    <property type="term" value="F:P-type divalent copper transporter activity"/>
    <property type="evidence" value="ECO:0007669"/>
    <property type="project" value="TreeGrafter"/>
</dbReference>
<gene>
    <name evidence="3" type="ORF">C8C77_12458</name>
</gene>
<sequence length="146" mass="16946">MIYSHLTTLYLHDLSNRDTLEYTTTVPYGYHSPYLKNENIKVHTVKKELHFYPYVLGLAIPLVVVVSTTLSAKNGLLIRNRTAFENARKIDTVLFDKTDTLTEGKFGVQDIEVFADNYDREKVLKLSCLKYFYGKLLVVFCYSIYQ</sequence>
<dbReference type="GO" id="GO:0000166">
    <property type="term" value="F:nucleotide binding"/>
    <property type="evidence" value="ECO:0007669"/>
    <property type="project" value="InterPro"/>
</dbReference>
<dbReference type="PANTHER" id="PTHR43520:SF8">
    <property type="entry name" value="P-TYPE CU(+) TRANSPORTER"/>
    <property type="match status" value="1"/>
</dbReference>
<evidence type="ECO:0000313" key="3">
    <source>
        <dbReference type="EMBL" id="TDW00943.1"/>
    </source>
</evidence>
<dbReference type="AlphaFoldDB" id="A0A4R7YT26"/>
<dbReference type="GO" id="GO:0016020">
    <property type="term" value="C:membrane"/>
    <property type="evidence" value="ECO:0007669"/>
    <property type="project" value="TreeGrafter"/>
</dbReference>
<dbReference type="Gene3D" id="3.40.1110.10">
    <property type="entry name" value="Calcium-transporting ATPase, cytoplasmic domain N"/>
    <property type="match status" value="1"/>
</dbReference>
<feature type="transmembrane region" description="Helical" evidence="2">
    <location>
        <begin position="51"/>
        <end position="72"/>
    </location>
</feature>
<evidence type="ECO:0000313" key="4">
    <source>
        <dbReference type="Proteomes" id="UP000294697"/>
    </source>
</evidence>
<dbReference type="EMBL" id="SODA01000024">
    <property type="protein sequence ID" value="TDW00943.1"/>
    <property type="molecule type" value="Genomic_DNA"/>
</dbReference>
<dbReference type="GO" id="GO:0005507">
    <property type="term" value="F:copper ion binding"/>
    <property type="evidence" value="ECO:0007669"/>
    <property type="project" value="TreeGrafter"/>
</dbReference>
<evidence type="ECO:0000256" key="1">
    <source>
        <dbReference type="ARBA" id="ARBA00022967"/>
    </source>
</evidence>
<dbReference type="Gene3D" id="3.40.50.1000">
    <property type="entry name" value="HAD superfamily/HAD-like"/>
    <property type="match status" value="1"/>
</dbReference>
<keyword evidence="2" id="KW-0812">Transmembrane</keyword>
<accession>A0A4R7YT26</accession>
<organism evidence="3 4">
    <name type="scientific">Halanaerobium saccharolyticum</name>
    <dbReference type="NCBI Taxonomy" id="43595"/>
    <lineage>
        <taxon>Bacteria</taxon>
        <taxon>Bacillati</taxon>
        <taxon>Bacillota</taxon>
        <taxon>Clostridia</taxon>
        <taxon>Halanaerobiales</taxon>
        <taxon>Halanaerobiaceae</taxon>
        <taxon>Halanaerobium</taxon>
    </lineage>
</organism>
<protein>
    <submittedName>
        <fullName evidence="3">P-type E1-E2 ATPase</fullName>
    </submittedName>
</protein>
<dbReference type="GO" id="GO:0055070">
    <property type="term" value="P:copper ion homeostasis"/>
    <property type="evidence" value="ECO:0007669"/>
    <property type="project" value="TreeGrafter"/>
</dbReference>
<dbReference type="Proteomes" id="UP000294697">
    <property type="component" value="Unassembled WGS sequence"/>
</dbReference>
<proteinExistence type="predicted"/>
<dbReference type="InterPro" id="IPR023299">
    <property type="entry name" value="ATPase_P-typ_cyto_dom_N"/>
</dbReference>